<feature type="region of interest" description="Disordered" evidence="1">
    <location>
        <begin position="1"/>
        <end position="101"/>
    </location>
</feature>
<reference evidence="2 3" key="1">
    <citation type="submission" date="2019-01" db="EMBL/GenBank/DDBJ databases">
        <title>Genome sequencing of the rare red list fungi Fomitopsis rosea.</title>
        <authorList>
            <person name="Buettner E."/>
            <person name="Kellner H."/>
        </authorList>
    </citation>
    <scope>NUCLEOTIDE SEQUENCE [LARGE SCALE GENOMIC DNA]</scope>
    <source>
        <strain evidence="2 3">DSM 105464</strain>
    </source>
</reference>
<dbReference type="AlphaFoldDB" id="A0A4Y9YFZ5"/>
<evidence type="ECO:0000313" key="3">
    <source>
        <dbReference type="Proteomes" id="UP000298390"/>
    </source>
</evidence>
<dbReference type="EMBL" id="SEKV01000245">
    <property type="protein sequence ID" value="TFY60613.1"/>
    <property type="molecule type" value="Genomic_DNA"/>
</dbReference>
<sequence length="192" mass="20415">MSQPPPYSSRPYSENQPPENPDRRPLPPGWISQWDSNYNAWLATRRPQARHRRTTAGTAQDTRAPSGAQRYDDYRGPSPGYGGQPPSNYGPGPGYGAPARDSRGWFGSSAASAQQPAMIQQAAPKKSGIGMGTALAAGGAGLLGGVILEDLWQNHDEHEREEGYDDAMQDGYGGGGFDGPQDDFGGGGGDFF</sequence>
<name>A0A4Y9YFZ5_9APHY</name>
<gene>
    <name evidence="2" type="ORF">EVJ58_g5040</name>
</gene>
<protein>
    <submittedName>
        <fullName evidence="2">Uncharacterized protein</fullName>
    </submittedName>
</protein>
<evidence type="ECO:0000313" key="2">
    <source>
        <dbReference type="EMBL" id="TFY60613.1"/>
    </source>
</evidence>
<feature type="region of interest" description="Disordered" evidence="1">
    <location>
        <begin position="158"/>
        <end position="192"/>
    </location>
</feature>
<feature type="compositionally biased region" description="Gly residues" evidence="1">
    <location>
        <begin position="171"/>
        <end position="192"/>
    </location>
</feature>
<accession>A0A4Y9YFZ5</accession>
<evidence type="ECO:0000256" key="1">
    <source>
        <dbReference type="SAM" id="MobiDB-lite"/>
    </source>
</evidence>
<dbReference type="Proteomes" id="UP000298390">
    <property type="component" value="Unassembled WGS sequence"/>
</dbReference>
<comment type="caution">
    <text evidence="2">The sequence shown here is derived from an EMBL/GenBank/DDBJ whole genome shotgun (WGS) entry which is preliminary data.</text>
</comment>
<proteinExistence type="predicted"/>
<organism evidence="2 3">
    <name type="scientific">Rhodofomes roseus</name>
    <dbReference type="NCBI Taxonomy" id="34475"/>
    <lineage>
        <taxon>Eukaryota</taxon>
        <taxon>Fungi</taxon>
        <taxon>Dikarya</taxon>
        <taxon>Basidiomycota</taxon>
        <taxon>Agaricomycotina</taxon>
        <taxon>Agaricomycetes</taxon>
        <taxon>Polyporales</taxon>
        <taxon>Rhodofomes</taxon>
    </lineage>
</organism>
<dbReference type="STRING" id="34475.A0A4Y9YFZ5"/>